<gene>
    <name evidence="3" type="ordered locus">Xaut_4863</name>
</gene>
<dbReference type="InterPro" id="IPR016162">
    <property type="entry name" value="Ald_DH_N"/>
</dbReference>
<dbReference type="eggNOG" id="COG1012">
    <property type="taxonomic scope" value="Bacteria"/>
</dbReference>
<reference evidence="3 4" key="1">
    <citation type="submission" date="2007-07" db="EMBL/GenBank/DDBJ databases">
        <title>Complete sequence of plasmid pXAUT01 of Xanthobacter autotrophicus Py2.</title>
        <authorList>
            <consortium name="US DOE Joint Genome Institute"/>
            <person name="Copeland A."/>
            <person name="Lucas S."/>
            <person name="Lapidus A."/>
            <person name="Barry K."/>
            <person name="Glavina del Rio T."/>
            <person name="Hammon N."/>
            <person name="Israni S."/>
            <person name="Dalin E."/>
            <person name="Tice H."/>
            <person name="Pitluck S."/>
            <person name="Sims D."/>
            <person name="Brettin T."/>
            <person name="Bruce D."/>
            <person name="Detter J.C."/>
            <person name="Han C."/>
            <person name="Tapia R."/>
            <person name="Brainard J."/>
            <person name="Schmutz J."/>
            <person name="Larimer F."/>
            <person name="Land M."/>
            <person name="Hauser L."/>
            <person name="Kyrpides N."/>
            <person name="Kim E."/>
            <person name="Ensigns S.A."/>
            <person name="Richardson P."/>
        </authorList>
    </citation>
    <scope>NUCLEOTIDE SEQUENCE [LARGE SCALE GENOMIC DNA]</scope>
    <source>
        <strain evidence="4">ATCC BAA-1158 / Py2</strain>
        <plasmid evidence="4">Plasmid pXAUT01</plasmid>
    </source>
</reference>
<dbReference type="GO" id="GO:0016620">
    <property type="term" value="F:oxidoreductase activity, acting on the aldehyde or oxo group of donors, NAD or NADP as acceptor"/>
    <property type="evidence" value="ECO:0007669"/>
    <property type="project" value="InterPro"/>
</dbReference>
<geneLocation type="plasmid" evidence="3 4">
    <name>pXAUT01</name>
</geneLocation>
<evidence type="ECO:0000256" key="1">
    <source>
        <dbReference type="ARBA" id="ARBA00023002"/>
    </source>
</evidence>
<dbReference type="EMBL" id="CP000782">
    <property type="protein sequence ID" value="ABS70074.1"/>
    <property type="molecule type" value="Genomic_DNA"/>
</dbReference>
<keyword evidence="1" id="KW-0560">Oxidoreductase</keyword>
<dbReference type="PhylomeDB" id="A7IPX8"/>
<dbReference type="InterPro" id="IPR015590">
    <property type="entry name" value="Aldehyde_DH_dom"/>
</dbReference>
<sequence length="387" mass="40795">MTDMIEASRFDELAERNFIGGEWVFTREGYEFDIYDPSNSTVIAEIPLSTHRDITAVMEAAGAASGKWTKLPATARVSALQATLDYLVLRADHVTHIIARDTGLPAPLARQDLEAAIAAARLQLDPAGAKTTAAPGIIAQILSWSGPLGIALTRLFADLAGGDVAVVKPSLRAPLSLVCLAEAFEAACPVGGVFNIVQGAGIDVGMALARQSGLKRVDFQGSRKTAGMVKLSPARHGIPVETHLRHVATMALGPKDDLDAAASAIAEILFAHAARAGHGGLEVSVPEKRIVALADALAPLLKRADYGVGDGRNVAPFIADKFRTQCEANLGAWRAAGAEVLCAAPKPDARTRRMGWFVPPQLLLDREGRVALDPDRPNGPVAVVRPA</sequence>
<evidence type="ECO:0000313" key="3">
    <source>
        <dbReference type="EMBL" id="ABS70074.1"/>
    </source>
</evidence>
<dbReference type="Gene3D" id="3.40.309.10">
    <property type="entry name" value="Aldehyde Dehydrogenase, Chain A, domain 2"/>
    <property type="match status" value="1"/>
</dbReference>
<dbReference type="HOGENOM" id="CLU_005391_0_2_5"/>
<dbReference type="PANTHER" id="PTHR11699">
    <property type="entry name" value="ALDEHYDE DEHYDROGENASE-RELATED"/>
    <property type="match status" value="1"/>
</dbReference>
<dbReference type="InterPro" id="IPR016161">
    <property type="entry name" value="Ald_DH/histidinol_DH"/>
</dbReference>
<dbReference type="KEGG" id="xau:Xaut_4863"/>
<name>A7IPX8_XANP2</name>
<keyword evidence="3" id="KW-0614">Plasmid</keyword>
<evidence type="ECO:0000259" key="2">
    <source>
        <dbReference type="Pfam" id="PF00171"/>
    </source>
</evidence>
<feature type="domain" description="Aldehyde dehydrogenase" evidence="2">
    <location>
        <begin position="27"/>
        <end position="385"/>
    </location>
</feature>
<dbReference type="Gene3D" id="3.40.605.10">
    <property type="entry name" value="Aldehyde Dehydrogenase, Chain A, domain 1"/>
    <property type="match status" value="1"/>
</dbReference>
<dbReference type="AlphaFoldDB" id="A7IPX8"/>
<evidence type="ECO:0000313" key="4">
    <source>
        <dbReference type="Proteomes" id="UP000002417"/>
    </source>
</evidence>
<accession>A7IPX8</accession>
<dbReference type="Proteomes" id="UP000002417">
    <property type="component" value="Plasmid pXAUT01"/>
</dbReference>
<organism evidence="3 4">
    <name type="scientific">Xanthobacter autotrophicus (strain ATCC BAA-1158 / Py2)</name>
    <dbReference type="NCBI Taxonomy" id="78245"/>
    <lineage>
        <taxon>Bacteria</taxon>
        <taxon>Pseudomonadati</taxon>
        <taxon>Pseudomonadota</taxon>
        <taxon>Alphaproteobacteria</taxon>
        <taxon>Hyphomicrobiales</taxon>
        <taxon>Xanthobacteraceae</taxon>
        <taxon>Xanthobacter</taxon>
    </lineage>
</organism>
<keyword evidence="4" id="KW-1185">Reference proteome</keyword>
<dbReference type="OrthoDB" id="4477459at2"/>
<proteinExistence type="predicted"/>
<dbReference type="SUPFAM" id="SSF53720">
    <property type="entry name" value="ALDH-like"/>
    <property type="match status" value="1"/>
</dbReference>
<dbReference type="InterPro" id="IPR016163">
    <property type="entry name" value="Ald_DH_C"/>
</dbReference>
<dbReference type="Pfam" id="PF00171">
    <property type="entry name" value="Aldedh"/>
    <property type="match status" value="1"/>
</dbReference>
<protein>
    <submittedName>
        <fullName evidence="3">Aldehyde dehydrogenase</fullName>
    </submittedName>
</protein>